<evidence type="ECO:0000313" key="2">
    <source>
        <dbReference type="EMBL" id="KAG0143031.1"/>
    </source>
</evidence>
<gene>
    <name evidence="2" type="ORF">CROQUDRAFT_109463</name>
</gene>
<comment type="caution">
    <text evidence="2">The sequence shown here is derived from an EMBL/GenBank/DDBJ whole genome shotgun (WGS) entry which is preliminary data.</text>
</comment>
<dbReference type="AlphaFoldDB" id="A0A9P6T8H7"/>
<protein>
    <submittedName>
        <fullName evidence="2">Uncharacterized protein</fullName>
    </submittedName>
</protein>
<dbReference type="EMBL" id="MU167330">
    <property type="protein sequence ID" value="KAG0143031.1"/>
    <property type="molecule type" value="Genomic_DNA"/>
</dbReference>
<proteinExistence type="predicted"/>
<organism evidence="2 3">
    <name type="scientific">Cronartium quercuum f. sp. fusiforme G11</name>
    <dbReference type="NCBI Taxonomy" id="708437"/>
    <lineage>
        <taxon>Eukaryota</taxon>
        <taxon>Fungi</taxon>
        <taxon>Dikarya</taxon>
        <taxon>Basidiomycota</taxon>
        <taxon>Pucciniomycotina</taxon>
        <taxon>Pucciniomycetes</taxon>
        <taxon>Pucciniales</taxon>
        <taxon>Coleosporiaceae</taxon>
        <taxon>Cronartium</taxon>
    </lineage>
</organism>
<evidence type="ECO:0000313" key="3">
    <source>
        <dbReference type="Proteomes" id="UP000886653"/>
    </source>
</evidence>
<sequence>MKNRGSRSKSVKCDKGRLVTLDSSSTCRRALNSVGEGKKTSNNIVQGQGSNAESIFFDFFQASPRAWAFMLQRRTSSTRLKDQSRIPDRQFSHAHEHPDRLSRKSATSRGAFDVTNEMGALVKKPLLLAFVVLDSFYRTTVKEPVEQYVKIQL</sequence>
<feature type="compositionally biased region" description="Basic and acidic residues" evidence="1">
    <location>
        <begin position="79"/>
        <end position="102"/>
    </location>
</feature>
<reference evidence="2" key="1">
    <citation type="submission" date="2013-11" db="EMBL/GenBank/DDBJ databases">
        <title>Genome sequence of the fusiform rust pathogen reveals effectors for host alternation and coevolution with pine.</title>
        <authorList>
            <consortium name="DOE Joint Genome Institute"/>
            <person name="Smith K."/>
            <person name="Pendleton A."/>
            <person name="Kubisiak T."/>
            <person name="Anderson C."/>
            <person name="Salamov A."/>
            <person name="Aerts A."/>
            <person name="Riley R."/>
            <person name="Clum A."/>
            <person name="Lindquist E."/>
            <person name="Ence D."/>
            <person name="Campbell M."/>
            <person name="Kronenberg Z."/>
            <person name="Feau N."/>
            <person name="Dhillon B."/>
            <person name="Hamelin R."/>
            <person name="Burleigh J."/>
            <person name="Smith J."/>
            <person name="Yandell M."/>
            <person name="Nelson C."/>
            <person name="Grigoriev I."/>
            <person name="Davis J."/>
        </authorList>
    </citation>
    <scope>NUCLEOTIDE SEQUENCE</scope>
    <source>
        <strain evidence="2">G11</strain>
    </source>
</reference>
<feature type="region of interest" description="Disordered" evidence="1">
    <location>
        <begin position="78"/>
        <end position="108"/>
    </location>
</feature>
<name>A0A9P6T8H7_9BASI</name>
<keyword evidence="3" id="KW-1185">Reference proteome</keyword>
<evidence type="ECO:0000256" key="1">
    <source>
        <dbReference type="SAM" id="MobiDB-lite"/>
    </source>
</evidence>
<accession>A0A9P6T8H7</accession>
<dbReference type="Proteomes" id="UP000886653">
    <property type="component" value="Unassembled WGS sequence"/>
</dbReference>